<dbReference type="PROSITE" id="PS50048">
    <property type="entry name" value="ZN2_CY6_FUNGAL_2"/>
    <property type="match status" value="1"/>
</dbReference>
<dbReference type="InterPro" id="IPR001138">
    <property type="entry name" value="Zn2Cys6_DnaBD"/>
</dbReference>
<dbReference type="PROSITE" id="PS00463">
    <property type="entry name" value="ZN2_CY6_FUNGAL_1"/>
    <property type="match status" value="1"/>
</dbReference>
<dbReference type="CDD" id="cd12148">
    <property type="entry name" value="fungal_TF_MHR"/>
    <property type="match status" value="1"/>
</dbReference>
<comment type="subcellular location">
    <subcellularLocation>
        <location evidence="1">Nucleus</location>
    </subcellularLocation>
</comment>
<evidence type="ECO:0000256" key="1">
    <source>
        <dbReference type="ARBA" id="ARBA00004123"/>
    </source>
</evidence>
<evidence type="ECO:0000256" key="2">
    <source>
        <dbReference type="ARBA" id="ARBA00023242"/>
    </source>
</evidence>
<dbReference type="SMART" id="SM00066">
    <property type="entry name" value="GAL4"/>
    <property type="match status" value="1"/>
</dbReference>
<dbReference type="PROSITE" id="PS00436">
    <property type="entry name" value="PEROXIDASE_2"/>
    <property type="match status" value="1"/>
</dbReference>
<name>A0A6A5XAJ2_9PLEO</name>
<dbReference type="InterPro" id="IPR036864">
    <property type="entry name" value="Zn2-C6_fun-type_DNA-bd_sf"/>
</dbReference>
<evidence type="ECO:0000256" key="3">
    <source>
        <dbReference type="SAM" id="MobiDB-lite"/>
    </source>
</evidence>
<reference evidence="5" key="1">
    <citation type="journal article" date="2020" name="Stud. Mycol.">
        <title>101 Dothideomycetes genomes: a test case for predicting lifestyles and emergence of pathogens.</title>
        <authorList>
            <person name="Haridas S."/>
            <person name="Albert R."/>
            <person name="Binder M."/>
            <person name="Bloem J."/>
            <person name="Labutti K."/>
            <person name="Salamov A."/>
            <person name="Andreopoulos B."/>
            <person name="Baker S."/>
            <person name="Barry K."/>
            <person name="Bills G."/>
            <person name="Bluhm B."/>
            <person name="Cannon C."/>
            <person name="Castanera R."/>
            <person name="Culley D."/>
            <person name="Daum C."/>
            <person name="Ezra D."/>
            <person name="Gonzalez J."/>
            <person name="Henrissat B."/>
            <person name="Kuo A."/>
            <person name="Liang C."/>
            <person name="Lipzen A."/>
            <person name="Lutzoni F."/>
            <person name="Magnuson J."/>
            <person name="Mondo S."/>
            <person name="Nolan M."/>
            <person name="Ohm R."/>
            <person name="Pangilinan J."/>
            <person name="Park H.-J."/>
            <person name="Ramirez L."/>
            <person name="Alfaro M."/>
            <person name="Sun H."/>
            <person name="Tritt A."/>
            <person name="Yoshinaga Y."/>
            <person name="Zwiers L.-H."/>
            <person name="Turgeon B."/>
            <person name="Goodwin S."/>
            <person name="Spatafora J."/>
            <person name="Crous P."/>
            <person name="Grigoriev I."/>
        </authorList>
    </citation>
    <scope>NUCLEOTIDE SEQUENCE</scope>
    <source>
        <strain evidence="5">CBS 175.79</strain>
    </source>
</reference>
<keyword evidence="6" id="KW-1185">Reference proteome</keyword>
<evidence type="ECO:0000313" key="5">
    <source>
        <dbReference type="EMBL" id="KAF2009929.1"/>
    </source>
</evidence>
<feature type="region of interest" description="Disordered" evidence="3">
    <location>
        <begin position="606"/>
        <end position="647"/>
    </location>
</feature>
<evidence type="ECO:0000313" key="6">
    <source>
        <dbReference type="Proteomes" id="UP000799778"/>
    </source>
</evidence>
<dbReference type="PANTHER" id="PTHR37534">
    <property type="entry name" value="TRANSCRIPTIONAL ACTIVATOR PROTEIN UGA3"/>
    <property type="match status" value="1"/>
</dbReference>
<dbReference type="AlphaFoldDB" id="A0A6A5XAJ2"/>
<dbReference type="GO" id="GO:0045944">
    <property type="term" value="P:positive regulation of transcription by RNA polymerase II"/>
    <property type="evidence" value="ECO:0007669"/>
    <property type="project" value="TreeGrafter"/>
</dbReference>
<dbReference type="GO" id="GO:0005634">
    <property type="term" value="C:nucleus"/>
    <property type="evidence" value="ECO:0007669"/>
    <property type="project" value="UniProtKB-SubCell"/>
</dbReference>
<organism evidence="5 6">
    <name type="scientific">Aaosphaeria arxii CBS 175.79</name>
    <dbReference type="NCBI Taxonomy" id="1450172"/>
    <lineage>
        <taxon>Eukaryota</taxon>
        <taxon>Fungi</taxon>
        <taxon>Dikarya</taxon>
        <taxon>Ascomycota</taxon>
        <taxon>Pezizomycotina</taxon>
        <taxon>Dothideomycetes</taxon>
        <taxon>Pleosporomycetidae</taxon>
        <taxon>Pleosporales</taxon>
        <taxon>Pleosporales incertae sedis</taxon>
        <taxon>Aaosphaeria</taxon>
    </lineage>
</organism>
<dbReference type="SUPFAM" id="SSF57701">
    <property type="entry name" value="Zn2/Cys6 DNA-binding domain"/>
    <property type="match status" value="1"/>
</dbReference>
<feature type="region of interest" description="Disordered" evidence="3">
    <location>
        <begin position="131"/>
        <end position="187"/>
    </location>
</feature>
<dbReference type="OrthoDB" id="4078573at2759"/>
<protein>
    <recommendedName>
        <fullName evidence="4">Zn(2)-C6 fungal-type domain-containing protein</fullName>
    </recommendedName>
</protein>
<accession>A0A6A5XAJ2</accession>
<dbReference type="GeneID" id="54291921"/>
<dbReference type="PANTHER" id="PTHR37534:SF40">
    <property type="entry name" value="ZN(2)-C6 FUNGAL-TYPE DOMAIN-CONTAINING PROTEIN"/>
    <property type="match status" value="1"/>
</dbReference>
<dbReference type="GO" id="GO:0000981">
    <property type="term" value="F:DNA-binding transcription factor activity, RNA polymerase II-specific"/>
    <property type="evidence" value="ECO:0007669"/>
    <property type="project" value="InterPro"/>
</dbReference>
<proteinExistence type="predicted"/>
<feature type="domain" description="Zn(2)-C6 fungal-type" evidence="4">
    <location>
        <begin position="30"/>
        <end position="60"/>
    </location>
</feature>
<keyword evidence="2" id="KW-0539">Nucleus</keyword>
<dbReference type="InterPro" id="IPR019794">
    <property type="entry name" value="Peroxidases_AS"/>
</dbReference>
<dbReference type="GO" id="GO:0000976">
    <property type="term" value="F:transcription cis-regulatory region binding"/>
    <property type="evidence" value="ECO:0007669"/>
    <property type="project" value="TreeGrafter"/>
</dbReference>
<dbReference type="EMBL" id="ML978077">
    <property type="protein sequence ID" value="KAF2009929.1"/>
    <property type="molecule type" value="Genomic_DNA"/>
</dbReference>
<sequence length="726" mass="81154">MDSSDGAADTPGSTGRAAAPETKPKRTRSGCLTCRERHLKCDEGKPVCNNCKRSNRQCKTGLRINWIYTEKATLPYEPPRPREWQVAFQDDSREIASEYKGGQQKYDDYDAAHGNFGAIGNQAYMNAHNNNMGPPSSSIAQKPLPSVSSMLPDPYQTDAHNAGYEPRHNRAPSHHHSNSYPNGAFPESTVSGANTTYSALERSVSPCESRRDYLNSQDEVLFMQVFVEEVGLWMDSMDPQKHFSRLLPFQSLSEPMLLHAFLACGARHMALVNPKYSEDQALHYYDTATRYLLDSLQNPDRNTVICATTAVILNVYEIMCERALQRMNHIAGARALIKECGWNAKSTGIGAACFWLNVGMELLSCLHFNWQVAWDPDDWGLDMDLRRNDAREDEPGNEELWTYRIVYVVAKVANFRATIPRNHDPNNAQDQMRAAGRVQQWETLKAMADRWNKNTPRKMHPLGILPIGQTLSGSSFPDVWLVKRASIVARLFFHTCMCLLAQIHPFKSPHEGEMRNMLENNSLLICGIVAHVKDRGVASVALRSLAIAAECLTSRRQQEEVLQIFTKIRQETGWRVGFLNDELKQKWGWNEQQDDQNVAAAAAAAAQLQQHQQNEQLSHQQQIPAPQVTVPPPAPPGHAPPLFPPGLMNPLLATADFNHSNHPYPAHYVPPNPAYQPAVQHVQAPSYPNHLDQAAAAAGFAAQSQVQQHFAAQQNASAAANYYAQQ</sequence>
<gene>
    <name evidence="5" type="ORF">BU24DRAFT_67612</name>
</gene>
<feature type="region of interest" description="Disordered" evidence="3">
    <location>
        <begin position="1"/>
        <end position="29"/>
    </location>
</feature>
<evidence type="ECO:0000259" key="4">
    <source>
        <dbReference type="PROSITE" id="PS50048"/>
    </source>
</evidence>
<dbReference type="Proteomes" id="UP000799778">
    <property type="component" value="Unassembled WGS sequence"/>
</dbReference>
<dbReference type="Gene3D" id="4.10.240.10">
    <property type="entry name" value="Zn(2)-C6 fungal-type DNA-binding domain"/>
    <property type="match status" value="1"/>
</dbReference>
<dbReference type="InterPro" id="IPR021858">
    <property type="entry name" value="Fun_TF"/>
</dbReference>
<dbReference type="Pfam" id="PF00172">
    <property type="entry name" value="Zn_clus"/>
    <property type="match status" value="1"/>
</dbReference>
<feature type="compositionally biased region" description="Low complexity" evidence="3">
    <location>
        <begin position="606"/>
        <end position="628"/>
    </location>
</feature>
<dbReference type="Pfam" id="PF11951">
    <property type="entry name" value="Fungal_trans_2"/>
    <property type="match status" value="1"/>
</dbReference>
<dbReference type="RefSeq" id="XP_033378268.1">
    <property type="nucleotide sequence ID" value="XM_033534524.1"/>
</dbReference>
<feature type="compositionally biased region" description="Pro residues" evidence="3">
    <location>
        <begin position="629"/>
        <end position="644"/>
    </location>
</feature>
<dbReference type="GO" id="GO:0008270">
    <property type="term" value="F:zinc ion binding"/>
    <property type="evidence" value="ECO:0007669"/>
    <property type="project" value="InterPro"/>
</dbReference>
<dbReference type="CDD" id="cd00067">
    <property type="entry name" value="GAL4"/>
    <property type="match status" value="1"/>
</dbReference>
<feature type="compositionally biased region" description="Polar residues" evidence="3">
    <location>
        <begin position="131"/>
        <end position="140"/>
    </location>
</feature>
<dbReference type="GO" id="GO:0004601">
    <property type="term" value="F:peroxidase activity"/>
    <property type="evidence" value="ECO:0007669"/>
    <property type="project" value="InterPro"/>
</dbReference>